<dbReference type="Proteomes" id="UP000054230">
    <property type="component" value="Unassembled WGS sequence"/>
</dbReference>
<dbReference type="RefSeq" id="WP_237671158.1">
    <property type="nucleotide sequence ID" value="NZ_LKLP01000065.1"/>
</dbReference>
<sequence length="56" mass="5838">MKKLTKRQFAAIGAVAVLIIGGISFALVKHNETGGVKTNASSLKSSSKNEMTSKTS</sequence>
<feature type="region of interest" description="Disordered" evidence="1">
    <location>
        <begin position="36"/>
        <end position="56"/>
    </location>
</feature>
<dbReference type="AlphaFoldDB" id="A0A0V8D823"/>
<accession>A0A0V8D823</accession>
<comment type="caution">
    <text evidence="2">The sequence shown here is derived from an EMBL/GenBank/DDBJ whole genome shotgun (WGS) entry which is preliminary data.</text>
</comment>
<dbReference type="PATRIC" id="fig|1360.106.peg.1878"/>
<name>A0A0V8D823_LACLL</name>
<gene>
    <name evidence="2" type="ORF">LMG8520_1278</name>
</gene>
<evidence type="ECO:0000313" key="3">
    <source>
        <dbReference type="Proteomes" id="UP000054230"/>
    </source>
</evidence>
<evidence type="ECO:0000256" key="1">
    <source>
        <dbReference type="SAM" id="MobiDB-lite"/>
    </source>
</evidence>
<reference evidence="3" key="1">
    <citation type="submission" date="2015-10" db="EMBL/GenBank/DDBJ databases">
        <title>Draft Genome Sequences of 11 Lactococcus lactis subspecies cremoris strains.</title>
        <authorList>
            <person name="Wels M."/>
            <person name="Backus L."/>
            <person name="Boekhorst J."/>
            <person name="Dijkstra A."/>
            <person name="Beerthuizen M."/>
            <person name="Kelly W."/>
            <person name="Siezen R."/>
            <person name="Bachmann H."/>
            <person name="Van Hijum S."/>
        </authorList>
    </citation>
    <scope>NUCLEOTIDE SEQUENCE [LARGE SCALE GENOMIC DNA]</scope>
    <source>
        <strain evidence="3">LMG8520</strain>
    </source>
</reference>
<proteinExistence type="predicted"/>
<organism evidence="2 3">
    <name type="scientific">Lactococcus lactis subsp. lactis</name>
    <name type="common">Streptococcus lactis</name>
    <dbReference type="NCBI Taxonomy" id="1360"/>
    <lineage>
        <taxon>Bacteria</taxon>
        <taxon>Bacillati</taxon>
        <taxon>Bacillota</taxon>
        <taxon>Bacilli</taxon>
        <taxon>Lactobacillales</taxon>
        <taxon>Streptococcaceae</taxon>
        <taxon>Lactococcus</taxon>
    </lineage>
</organism>
<dbReference type="EMBL" id="LKLP01000065">
    <property type="protein sequence ID" value="KSU09748.1"/>
    <property type="molecule type" value="Genomic_DNA"/>
</dbReference>
<protein>
    <submittedName>
        <fullName evidence="2">Uncharacterized protein</fullName>
    </submittedName>
</protein>
<evidence type="ECO:0000313" key="2">
    <source>
        <dbReference type="EMBL" id="KSU09748.1"/>
    </source>
</evidence>